<evidence type="ECO:0000313" key="6">
    <source>
        <dbReference type="Proteomes" id="UP001152797"/>
    </source>
</evidence>
<proteinExistence type="predicted"/>
<keyword evidence="2 3" id="KW-0040">ANK repeat</keyword>
<accession>A0A9P1CLU3</accession>
<dbReference type="EMBL" id="CAMXCT020001833">
    <property type="protein sequence ID" value="CAL1146807.1"/>
    <property type="molecule type" value="Genomic_DNA"/>
</dbReference>
<comment type="caution">
    <text evidence="4">The sequence shown here is derived from an EMBL/GenBank/DDBJ whole genome shotgun (WGS) entry which is preliminary data.</text>
</comment>
<reference evidence="5 6" key="2">
    <citation type="submission" date="2024-05" db="EMBL/GenBank/DDBJ databases">
        <authorList>
            <person name="Chen Y."/>
            <person name="Shah S."/>
            <person name="Dougan E. K."/>
            <person name="Thang M."/>
            <person name="Chan C."/>
        </authorList>
    </citation>
    <scope>NUCLEOTIDE SEQUENCE [LARGE SCALE GENOMIC DNA]</scope>
</reference>
<evidence type="ECO:0000256" key="1">
    <source>
        <dbReference type="ARBA" id="ARBA00022737"/>
    </source>
</evidence>
<protein>
    <submittedName>
        <fullName evidence="5">J domain-containing protein</fullName>
    </submittedName>
</protein>
<sequence length="293" mass="31887">MCGKDWKGTSVIFCGDQVIRLLLEHQADVMMRNCAGHTCVMFAVGGALKASNLQNAQTDRTEQYLQAVRVLLDKGAPVNGVTAYGLSALMLASTSGRVEMVELLLQREADVALASDIGLTALVMASDKGHVTTVRLLLEKMADANSRHGNGKTPLMSAAAQAYTEVVSELLKHSADVNAQAENGYTALLYAVETQLKDGLVCPIEGSLEKPGLEDTLRILLDAAADVNLMGPRQRQTALDVLEASGNLEMLQRLRERQSDRQSSSKSSRGEDQRQWFGLRCLRPVAFCWSWCC</sequence>
<feature type="repeat" description="ANK" evidence="3">
    <location>
        <begin position="84"/>
        <end position="116"/>
    </location>
</feature>
<evidence type="ECO:0000313" key="4">
    <source>
        <dbReference type="EMBL" id="CAI3993432.1"/>
    </source>
</evidence>
<dbReference type="PANTHER" id="PTHR24180">
    <property type="entry name" value="CYCLIN-DEPENDENT KINASE INHIBITOR 2C-RELATED"/>
    <property type="match status" value="1"/>
</dbReference>
<dbReference type="Proteomes" id="UP001152797">
    <property type="component" value="Unassembled WGS sequence"/>
</dbReference>
<feature type="repeat" description="ANK" evidence="3">
    <location>
        <begin position="150"/>
        <end position="182"/>
    </location>
</feature>
<organism evidence="4">
    <name type="scientific">Cladocopium goreaui</name>
    <dbReference type="NCBI Taxonomy" id="2562237"/>
    <lineage>
        <taxon>Eukaryota</taxon>
        <taxon>Sar</taxon>
        <taxon>Alveolata</taxon>
        <taxon>Dinophyceae</taxon>
        <taxon>Suessiales</taxon>
        <taxon>Symbiodiniaceae</taxon>
        <taxon>Cladocopium</taxon>
    </lineage>
</organism>
<dbReference type="InterPro" id="IPR036770">
    <property type="entry name" value="Ankyrin_rpt-contain_sf"/>
</dbReference>
<keyword evidence="6" id="KW-1185">Reference proteome</keyword>
<evidence type="ECO:0000313" key="5">
    <source>
        <dbReference type="EMBL" id="CAL4780744.1"/>
    </source>
</evidence>
<dbReference type="PROSITE" id="PS50088">
    <property type="entry name" value="ANK_REPEAT"/>
    <property type="match status" value="3"/>
</dbReference>
<dbReference type="AlphaFoldDB" id="A0A9P1CLU3"/>
<dbReference type="Pfam" id="PF12796">
    <property type="entry name" value="Ank_2"/>
    <property type="match status" value="1"/>
</dbReference>
<dbReference type="SUPFAM" id="SSF48403">
    <property type="entry name" value="Ankyrin repeat"/>
    <property type="match status" value="1"/>
</dbReference>
<dbReference type="PROSITE" id="PS50297">
    <property type="entry name" value="ANK_REP_REGION"/>
    <property type="match status" value="3"/>
</dbReference>
<dbReference type="InterPro" id="IPR051637">
    <property type="entry name" value="Ank_repeat_dom-contain_49"/>
</dbReference>
<reference evidence="4" key="1">
    <citation type="submission" date="2022-10" db="EMBL/GenBank/DDBJ databases">
        <authorList>
            <person name="Chen Y."/>
            <person name="Dougan E. K."/>
            <person name="Chan C."/>
            <person name="Rhodes N."/>
            <person name="Thang M."/>
        </authorList>
    </citation>
    <scope>NUCLEOTIDE SEQUENCE</scope>
</reference>
<dbReference type="InterPro" id="IPR002110">
    <property type="entry name" value="Ankyrin_rpt"/>
</dbReference>
<evidence type="ECO:0000256" key="3">
    <source>
        <dbReference type="PROSITE-ProRule" id="PRU00023"/>
    </source>
</evidence>
<feature type="repeat" description="ANK" evidence="3">
    <location>
        <begin position="117"/>
        <end position="149"/>
    </location>
</feature>
<keyword evidence="1" id="KW-0677">Repeat</keyword>
<dbReference type="OrthoDB" id="4772757at2759"/>
<evidence type="ECO:0000256" key="2">
    <source>
        <dbReference type="ARBA" id="ARBA00023043"/>
    </source>
</evidence>
<name>A0A9P1CLU3_9DINO</name>
<gene>
    <name evidence="4" type="ORF">C1SCF055_LOCUS20183</name>
</gene>
<dbReference type="Gene3D" id="1.25.40.20">
    <property type="entry name" value="Ankyrin repeat-containing domain"/>
    <property type="match status" value="1"/>
</dbReference>
<dbReference type="Pfam" id="PF13637">
    <property type="entry name" value="Ank_4"/>
    <property type="match status" value="1"/>
</dbReference>
<dbReference type="EMBL" id="CAMXCT010001833">
    <property type="protein sequence ID" value="CAI3993432.1"/>
    <property type="molecule type" value="Genomic_DNA"/>
</dbReference>
<dbReference type="EMBL" id="CAMXCT030001833">
    <property type="protein sequence ID" value="CAL4780744.1"/>
    <property type="molecule type" value="Genomic_DNA"/>
</dbReference>
<dbReference type="SMART" id="SM00248">
    <property type="entry name" value="ANK"/>
    <property type="match status" value="6"/>
</dbReference>
<dbReference type="PANTHER" id="PTHR24180:SF45">
    <property type="entry name" value="POLY [ADP-RIBOSE] POLYMERASE TANKYRASE"/>
    <property type="match status" value="1"/>
</dbReference>